<dbReference type="OrthoDB" id="9789567at2"/>
<keyword evidence="7 11" id="KW-0067">ATP-binding</keyword>
<evidence type="ECO:0000256" key="11">
    <source>
        <dbReference type="HAMAP-Rule" id="MF_01633"/>
    </source>
</evidence>
<keyword evidence="6 11" id="KW-0862">Zinc</keyword>
<comment type="cofactor">
    <cofactor evidence="11">
        <name>Zn(2+)</name>
        <dbReference type="ChEBI" id="CHEBI:29105"/>
    </cofactor>
    <text evidence="11">Binds 1 zinc ion per subunit.</text>
</comment>
<sequence>MTEQLNTAEKRAVILLSGGLDSATVVAMARAEGYRCYTMSFDYGQRSHAELHAAERVARDLGVVEHKVIGLNLNGIGGSALTDSSIDVPEEAGEGIPVTYVPARNTVFLSLALGWAEVLGARDIFIGVNAVDYSGYPDCRPEFIESFERMANLATKAGVEGNGFRIRAPLQNLSKAQIVQAGVKLGVDYGLTVSCYQADDKGYACGKCDSCRLRAEGFAAAGISDPTPYF</sequence>
<evidence type="ECO:0000313" key="13">
    <source>
        <dbReference type="Proteomes" id="UP000326557"/>
    </source>
</evidence>
<feature type="binding site" evidence="11">
    <location>
        <position position="195"/>
    </location>
    <ligand>
        <name>Zn(2+)</name>
        <dbReference type="ChEBI" id="CHEBI:29105"/>
    </ligand>
</feature>
<evidence type="ECO:0000256" key="1">
    <source>
        <dbReference type="ARBA" id="ARBA00005061"/>
    </source>
</evidence>
<evidence type="ECO:0000256" key="6">
    <source>
        <dbReference type="ARBA" id="ARBA00022833"/>
    </source>
</evidence>
<dbReference type="CDD" id="cd01995">
    <property type="entry name" value="QueC-like"/>
    <property type="match status" value="1"/>
</dbReference>
<keyword evidence="4 11" id="KW-0547">Nucleotide-binding</keyword>
<comment type="catalytic activity">
    <reaction evidence="10 11">
        <text>7-carboxy-7-carbaguanine + NH4(+) + 2 ATP = 7-cyano-7-carbaguanine + 2 AMP + 2 diphosphate + 2 H(+)</text>
        <dbReference type="Rhea" id="RHEA:27982"/>
        <dbReference type="ChEBI" id="CHEBI:15378"/>
        <dbReference type="ChEBI" id="CHEBI:28938"/>
        <dbReference type="ChEBI" id="CHEBI:30616"/>
        <dbReference type="ChEBI" id="CHEBI:33019"/>
        <dbReference type="ChEBI" id="CHEBI:45075"/>
        <dbReference type="ChEBI" id="CHEBI:61036"/>
        <dbReference type="ChEBI" id="CHEBI:456215"/>
        <dbReference type="EC" id="6.3.4.20"/>
    </reaction>
</comment>
<dbReference type="InterPro" id="IPR014729">
    <property type="entry name" value="Rossmann-like_a/b/a_fold"/>
</dbReference>
<evidence type="ECO:0000313" key="12">
    <source>
        <dbReference type="EMBL" id="VVO22873.1"/>
    </source>
</evidence>
<dbReference type="EC" id="6.3.4.20" evidence="9 11"/>
<feature type="binding site" evidence="11">
    <location>
        <position position="208"/>
    </location>
    <ligand>
        <name>Zn(2+)</name>
        <dbReference type="ChEBI" id="CHEBI:29105"/>
    </ligand>
</feature>
<dbReference type="NCBIfam" id="TIGR00364">
    <property type="entry name" value="7-cyano-7-deazaguanine synthase QueC"/>
    <property type="match status" value="1"/>
</dbReference>
<evidence type="ECO:0000256" key="4">
    <source>
        <dbReference type="ARBA" id="ARBA00022741"/>
    </source>
</evidence>
<organism evidence="12 13">
    <name type="scientific">Pseudomonas fluorescens</name>
    <dbReference type="NCBI Taxonomy" id="294"/>
    <lineage>
        <taxon>Bacteria</taxon>
        <taxon>Pseudomonadati</taxon>
        <taxon>Pseudomonadota</taxon>
        <taxon>Gammaproteobacteria</taxon>
        <taxon>Pseudomonadales</taxon>
        <taxon>Pseudomonadaceae</taxon>
        <taxon>Pseudomonas</taxon>
    </lineage>
</organism>
<evidence type="ECO:0000256" key="9">
    <source>
        <dbReference type="ARBA" id="ARBA00039149"/>
    </source>
</evidence>
<keyword evidence="5 11" id="KW-0671">Queuosine biosynthesis</keyword>
<dbReference type="PANTHER" id="PTHR42914">
    <property type="entry name" value="7-CYANO-7-DEAZAGUANINE SYNTHASE"/>
    <property type="match status" value="1"/>
</dbReference>
<name>A0A5E6VFZ3_PSEFL</name>
<dbReference type="Proteomes" id="UP000326557">
    <property type="component" value="Unassembled WGS sequence"/>
</dbReference>
<dbReference type="GO" id="GO:0016879">
    <property type="term" value="F:ligase activity, forming carbon-nitrogen bonds"/>
    <property type="evidence" value="ECO:0007669"/>
    <property type="project" value="UniProtKB-UniRule"/>
</dbReference>
<comment type="similarity">
    <text evidence="8 11">Belongs to the QueC family.</text>
</comment>
<dbReference type="InterPro" id="IPR018317">
    <property type="entry name" value="QueC"/>
</dbReference>
<dbReference type="EMBL" id="CABVHP010000015">
    <property type="protein sequence ID" value="VVO22873.1"/>
    <property type="molecule type" value="Genomic_DNA"/>
</dbReference>
<dbReference type="FunFam" id="3.40.50.620:FF:000131">
    <property type="entry name" value="7-cyano-7-deazaguanine synthase"/>
    <property type="match status" value="1"/>
</dbReference>
<reference evidence="12 13" key="1">
    <citation type="submission" date="2019-09" db="EMBL/GenBank/DDBJ databases">
        <authorList>
            <person name="Chandra G."/>
            <person name="Truman W A."/>
        </authorList>
    </citation>
    <scope>NUCLEOTIDE SEQUENCE [LARGE SCALE GENOMIC DNA]</scope>
    <source>
        <strain evidence="12">PS704</strain>
    </source>
</reference>
<dbReference type="PANTHER" id="PTHR42914:SF1">
    <property type="entry name" value="7-CYANO-7-DEAZAGUANINE SYNTHASE"/>
    <property type="match status" value="1"/>
</dbReference>
<accession>A0A5E6VFZ3</accession>
<protein>
    <recommendedName>
        <fullName evidence="9 11">7-cyano-7-deazaguanine synthase</fullName>
        <ecNumber evidence="9 11">6.3.4.20</ecNumber>
    </recommendedName>
    <alternativeName>
        <fullName evidence="11">7-cyano-7-carbaguanine synthase</fullName>
    </alternativeName>
    <alternativeName>
        <fullName evidence="11">PreQ(0) synthase</fullName>
    </alternativeName>
    <alternativeName>
        <fullName evidence="11">Queuosine biosynthesis protein QueC</fullName>
    </alternativeName>
</protein>
<dbReference type="GO" id="GO:0008270">
    <property type="term" value="F:zinc ion binding"/>
    <property type="evidence" value="ECO:0007669"/>
    <property type="project" value="UniProtKB-UniRule"/>
</dbReference>
<evidence type="ECO:0000256" key="7">
    <source>
        <dbReference type="ARBA" id="ARBA00022840"/>
    </source>
</evidence>
<gene>
    <name evidence="11 12" type="primary">queC</name>
    <name evidence="12" type="ORF">PS704_04364</name>
</gene>
<dbReference type="GO" id="GO:0008616">
    <property type="term" value="P:tRNA queuosine(34) biosynthetic process"/>
    <property type="evidence" value="ECO:0007669"/>
    <property type="project" value="UniProtKB-UniRule"/>
</dbReference>
<dbReference type="Pfam" id="PF06508">
    <property type="entry name" value="QueC"/>
    <property type="match status" value="1"/>
</dbReference>
<keyword evidence="3 11" id="KW-0479">Metal-binding</keyword>
<keyword evidence="2 11" id="KW-0436">Ligase</keyword>
<feature type="binding site" evidence="11">
    <location>
        <position position="205"/>
    </location>
    <ligand>
        <name>Zn(2+)</name>
        <dbReference type="ChEBI" id="CHEBI:29105"/>
    </ligand>
</feature>
<comment type="function">
    <text evidence="11">Catalyzes the ATP-dependent conversion of 7-carboxy-7-deazaguanine (CDG) to 7-cyano-7-deazaguanine (preQ(0)).</text>
</comment>
<feature type="binding site" evidence="11">
    <location>
        <begin position="16"/>
        <end position="26"/>
    </location>
    <ligand>
        <name>ATP</name>
        <dbReference type="ChEBI" id="CHEBI:30616"/>
    </ligand>
</feature>
<dbReference type="UniPathway" id="UPA00391"/>
<dbReference type="GO" id="GO:0005524">
    <property type="term" value="F:ATP binding"/>
    <property type="evidence" value="ECO:0007669"/>
    <property type="project" value="UniProtKB-UniRule"/>
</dbReference>
<dbReference type="SUPFAM" id="SSF52402">
    <property type="entry name" value="Adenine nucleotide alpha hydrolases-like"/>
    <property type="match status" value="1"/>
</dbReference>
<evidence type="ECO:0000256" key="5">
    <source>
        <dbReference type="ARBA" id="ARBA00022785"/>
    </source>
</evidence>
<proteinExistence type="inferred from homology"/>
<evidence type="ECO:0000256" key="10">
    <source>
        <dbReference type="ARBA" id="ARBA00047890"/>
    </source>
</evidence>
<comment type="pathway">
    <text evidence="1 11">Purine metabolism; 7-cyano-7-deazaguanine biosynthesis.</text>
</comment>
<evidence type="ECO:0000256" key="8">
    <source>
        <dbReference type="ARBA" id="ARBA00037993"/>
    </source>
</evidence>
<dbReference type="HAMAP" id="MF_01633">
    <property type="entry name" value="QueC"/>
    <property type="match status" value="1"/>
</dbReference>
<evidence type="ECO:0000256" key="2">
    <source>
        <dbReference type="ARBA" id="ARBA00022598"/>
    </source>
</evidence>
<dbReference type="PIRSF" id="PIRSF006293">
    <property type="entry name" value="ExsB"/>
    <property type="match status" value="1"/>
</dbReference>
<dbReference type="Gene3D" id="3.40.50.620">
    <property type="entry name" value="HUPs"/>
    <property type="match status" value="1"/>
</dbReference>
<evidence type="ECO:0000256" key="3">
    <source>
        <dbReference type="ARBA" id="ARBA00022723"/>
    </source>
</evidence>
<dbReference type="RefSeq" id="WP_150633196.1">
    <property type="nucleotide sequence ID" value="NZ_CABVHI010000032.1"/>
</dbReference>
<feature type="binding site" evidence="11">
    <location>
        <position position="211"/>
    </location>
    <ligand>
        <name>Zn(2+)</name>
        <dbReference type="ChEBI" id="CHEBI:29105"/>
    </ligand>
</feature>
<dbReference type="AlphaFoldDB" id="A0A5E6VFZ3"/>